<keyword evidence="2" id="KW-1185">Reference proteome</keyword>
<proteinExistence type="predicted"/>
<dbReference type="EMBL" id="ML994112">
    <property type="protein sequence ID" value="KAF2198863.1"/>
    <property type="molecule type" value="Genomic_DNA"/>
</dbReference>
<evidence type="ECO:0000313" key="2">
    <source>
        <dbReference type="Proteomes" id="UP000799536"/>
    </source>
</evidence>
<reference evidence="1" key="1">
    <citation type="journal article" date="2020" name="Stud. Mycol.">
        <title>101 Dothideomycetes genomes: a test case for predicting lifestyles and emergence of pathogens.</title>
        <authorList>
            <person name="Haridas S."/>
            <person name="Albert R."/>
            <person name="Binder M."/>
            <person name="Bloem J."/>
            <person name="Labutti K."/>
            <person name="Salamov A."/>
            <person name="Andreopoulos B."/>
            <person name="Baker S."/>
            <person name="Barry K."/>
            <person name="Bills G."/>
            <person name="Bluhm B."/>
            <person name="Cannon C."/>
            <person name="Castanera R."/>
            <person name="Culley D."/>
            <person name="Daum C."/>
            <person name="Ezra D."/>
            <person name="Gonzalez J."/>
            <person name="Henrissat B."/>
            <person name="Kuo A."/>
            <person name="Liang C."/>
            <person name="Lipzen A."/>
            <person name="Lutzoni F."/>
            <person name="Magnuson J."/>
            <person name="Mondo S."/>
            <person name="Nolan M."/>
            <person name="Ohm R."/>
            <person name="Pangilinan J."/>
            <person name="Park H.-J."/>
            <person name="Ramirez L."/>
            <person name="Alfaro M."/>
            <person name="Sun H."/>
            <person name="Tritt A."/>
            <person name="Yoshinaga Y."/>
            <person name="Zwiers L.-H."/>
            <person name="Turgeon B."/>
            <person name="Goodwin S."/>
            <person name="Spatafora J."/>
            <person name="Crous P."/>
            <person name="Grigoriev I."/>
        </authorList>
    </citation>
    <scope>NUCLEOTIDE SEQUENCE</scope>
    <source>
        <strain evidence="1">ATCC 74209</strain>
    </source>
</reference>
<feature type="non-terminal residue" evidence="1">
    <location>
        <position position="1"/>
    </location>
</feature>
<evidence type="ECO:0000313" key="1">
    <source>
        <dbReference type="EMBL" id="KAF2198863.1"/>
    </source>
</evidence>
<gene>
    <name evidence="1" type="ORF">GQ43DRAFT_377653</name>
</gene>
<dbReference type="Proteomes" id="UP000799536">
    <property type="component" value="Unassembled WGS sequence"/>
</dbReference>
<name>A0A9P4MTA0_9PLEO</name>
<sequence length="60" mass="6573">VLKAINVHLNKERKKDGLPAVEPCEALDLIGVPALEGSIIAIRLSRLEMDADECISAYRN</sequence>
<accession>A0A9P4MTA0</accession>
<organism evidence="1 2">
    <name type="scientific">Delitschia confertaspora ATCC 74209</name>
    <dbReference type="NCBI Taxonomy" id="1513339"/>
    <lineage>
        <taxon>Eukaryota</taxon>
        <taxon>Fungi</taxon>
        <taxon>Dikarya</taxon>
        <taxon>Ascomycota</taxon>
        <taxon>Pezizomycotina</taxon>
        <taxon>Dothideomycetes</taxon>
        <taxon>Pleosporomycetidae</taxon>
        <taxon>Pleosporales</taxon>
        <taxon>Delitschiaceae</taxon>
        <taxon>Delitschia</taxon>
    </lineage>
</organism>
<comment type="caution">
    <text evidence="1">The sequence shown here is derived from an EMBL/GenBank/DDBJ whole genome shotgun (WGS) entry which is preliminary data.</text>
</comment>
<protein>
    <submittedName>
        <fullName evidence="1">Uncharacterized protein</fullName>
    </submittedName>
</protein>
<dbReference type="AlphaFoldDB" id="A0A9P4MTA0"/>
<dbReference type="OrthoDB" id="1658288at2759"/>